<accession>A0ACB8QLH0</accession>
<protein>
    <submittedName>
        <fullName evidence="1">Uncharacterized protein</fullName>
    </submittedName>
</protein>
<evidence type="ECO:0000313" key="1">
    <source>
        <dbReference type="EMBL" id="KAI0032510.1"/>
    </source>
</evidence>
<evidence type="ECO:0000313" key="2">
    <source>
        <dbReference type="Proteomes" id="UP000814128"/>
    </source>
</evidence>
<feature type="non-terminal residue" evidence="1">
    <location>
        <position position="1"/>
    </location>
</feature>
<comment type="caution">
    <text evidence="1">The sequence shown here is derived from an EMBL/GenBank/DDBJ whole genome shotgun (WGS) entry which is preliminary data.</text>
</comment>
<dbReference type="Proteomes" id="UP000814128">
    <property type="component" value="Unassembled WGS sequence"/>
</dbReference>
<proteinExistence type="predicted"/>
<name>A0ACB8QLH0_9AGAM</name>
<reference evidence="1" key="2">
    <citation type="journal article" date="2022" name="New Phytol.">
        <title>Evolutionary transition to the ectomycorrhizal habit in the genomes of a hyperdiverse lineage of mushroom-forming fungi.</title>
        <authorList>
            <person name="Looney B."/>
            <person name="Miyauchi S."/>
            <person name="Morin E."/>
            <person name="Drula E."/>
            <person name="Courty P.E."/>
            <person name="Kohler A."/>
            <person name="Kuo A."/>
            <person name="LaButti K."/>
            <person name="Pangilinan J."/>
            <person name="Lipzen A."/>
            <person name="Riley R."/>
            <person name="Andreopoulos W."/>
            <person name="He G."/>
            <person name="Johnson J."/>
            <person name="Nolan M."/>
            <person name="Tritt A."/>
            <person name="Barry K.W."/>
            <person name="Grigoriev I.V."/>
            <person name="Nagy L.G."/>
            <person name="Hibbett D."/>
            <person name="Henrissat B."/>
            <person name="Matheny P.B."/>
            <person name="Labbe J."/>
            <person name="Martin F.M."/>
        </authorList>
    </citation>
    <scope>NUCLEOTIDE SEQUENCE</scope>
    <source>
        <strain evidence="1">EC-137</strain>
    </source>
</reference>
<sequence>KASDDSEKPGRVFDVRLEGEDDEAVPIYDSCDELRRKVNKHLRATGKTNAAFMREIAQAGWPDGSTKIQSKQLNDFLTKKGATAGAASKVFYATYCYFEKLRLFEGKPKSAHRKKMEDEWPSGLPREDRRSYWVPNGRSVVQDKFGKVKLA</sequence>
<gene>
    <name evidence="1" type="ORF">K488DRAFT_49762</name>
</gene>
<reference evidence="1" key="1">
    <citation type="submission" date="2021-02" db="EMBL/GenBank/DDBJ databases">
        <authorList>
            <consortium name="DOE Joint Genome Institute"/>
            <person name="Ahrendt S."/>
            <person name="Looney B.P."/>
            <person name="Miyauchi S."/>
            <person name="Morin E."/>
            <person name="Drula E."/>
            <person name="Courty P.E."/>
            <person name="Chicoki N."/>
            <person name="Fauchery L."/>
            <person name="Kohler A."/>
            <person name="Kuo A."/>
            <person name="Labutti K."/>
            <person name="Pangilinan J."/>
            <person name="Lipzen A."/>
            <person name="Riley R."/>
            <person name="Andreopoulos W."/>
            <person name="He G."/>
            <person name="Johnson J."/>
            <person name="Barry K.W."/>
            <person name="Grigoriev I.V."/>
            <person name="Nagy L."/>
            <person name="Hibbett D."/>
            <person name="Henrissat B."/>
            <person name="Matheny P.B."/>
            <person name="Labbe J."/>
            <person name="Martin F."/>
        </authorList>
    </citation>
    <scope>NUCLEOTIDE SEQUENCE</scope>
    <source>
        <strain evidence="1">EC-137</strain>
    </source>
</reference>
<organism evidence="1 2">
    <name type="scientific">Vararia minispora EC-137</name>
    <dbReference type="NCBI Taxonomy" id="1314806"/>
    <lineage>
        <taxon>Eukaryota</taxon>
        <taxon>Fungi</taxon>
        <taxon>Dikarya</taxon>
        <taxon>Basidiomycota</taxon>
        <taxon>Agaricomycotina</taxon>
        <taxon>Agaricomycetes</taxon>
        <taxon>Russulales</taxon>
        <taxon>Lachnocladiaceae</taxon>
        <taxon>Vararia</taxon>
    </lineage>
</organism>
<dbReference type="EMBL" id="MU273544">
    <property type="protein sequence ID" value="KAI0032510.1"/>
    <property type="molecule type" value="Genomic_DNA"/>
</dbReference>
<keyword evidence="2" id="KW-1185">Reference proteome</keyword>